<sequence length="199" mass="21561">VPFCATSLRRALIRLRSWEEQEVTEEQPEQERFCADFRQRLKELVWKPREMSRKKTVKGKAAASSPSAGSPTGKWAGRTARSSPAMVPLNGVVHPSGPAVSSSSEFYDIAFKVSPQSSSSLRPRASRIAAPKLLPPRASEQPLADVLAALFLSPVQVMLVGDSGVGKTCLLVRFKDAAFLAGSFISTVGIDFRVSLFGL</sequence>
<dbReference type="EMBL" id="RHFK02000010">
    <property type="protein sequence ID" value="TWW70026.1"/>
    <property type="molecule type" value="Genomic_DNA"/>
</dbReference>
<dbReference type="AlphaFoldDB" id="A0A5C6NSF4"/>
<keyword evidence="4" id="KW-1185">Reference proteome</keyword>
<accession>A0A5C6NSF4</accession>
<protein>
    <submittedName>
        <fullName evidence="3">Ras-related protein</fullName>
    </submittedName>
</protein>
<evidence type="ECO:0000313" key="3">
    <source>
        <dbReference type="EMBL" id="TWW70026.1"/>
    </source>
</evidence>
<organism evidence="3 4">
    <name type="scientific">Takifugu flavidus</name>
    <name type="common">sansaifugu</name>
    <dbReference type="NCBI Taxonomy" id="433684"/>
    <lineage>
        <taxon>Eukaryota</taxon>
        <taxon>Metazoa</taxon>
        <taxon>Chordata</taxon>
        <taxon>Craniata</taxon>
        <taxon>Vertebrata</taxon>
        <taxon>Euteleostomi</taxon>
        <taxon>Actinopterygii</taxon>
        <taxon>Neopterygii</taxon>
        <taxon>Teleostei</taxon>
        <taxon>Neoteleostei</taxon>
        <taxon>Acanthomorphata</taxon>
        <taxon>Eupercaria</taxon>
        <taxon>Tetraodontiformes</taxon>
        <taxon>Tetradontoidea</taxon>
        <taxon>Tetraodontidae</taxon>
        <taxon>Takifugu</taxon>
    </lineage>
</organism>
<comment type="caution">
    <text evidence="3">The sequence shown here is derived from an EMBL/GenBank/DDBJ whole genome shotgun (WGS) entry which is preliminary data.</text>
</comment>
<dbReference type="InterPro" id="IPR001806">
    <property type="entry name" value="Small_GTPase"/>
</dbReference>
<dbReference type="GO" id="GO:0005525">
    <property type="term" value="F:GTP binding"/>
    <property type="evidence" value="ECO:0007669"/>
    <property type="project" value="InterPro"/>
</dbReference>
<reference evidence="3 4" key="1">
    <citation type="submission" date="2019-04" db="EMBL/GenBank/DDBJ databases">
        <title>Chromosome genome assembly for Takifugu flavidus.</title>
        <authorList>
            <person name="Xiao S."/>
        </authorList>
    </citation>
    <scope>NUCLEOTIDE SEQUENCE [LARGE SCALE GENOMIC DNA]</scope>
    <source>
        <strain evidence="3">HTHZ2018</strain>
        <tissue evidence="3">Muscle</tissue>
    </source>
</reference>
<name>A0A5C6NSF4_9TELE</name>
<dbReference type="Proteomes" id="UP000324091">
    <property type="component" value="Chromosome 18"/>
</dbReference>
<evidence type="ECO:0000256" key="1">
    <source>
        <dbReference type="ARBA" id="ARBA00022741"/>
    </source>
</evidence>
<gene>
    <name evidence="3" type="ORF">D4764_18G0008320</name>
</gene>
<feature type="region of interest" description="Disordered" evidence="2">
    <location>
        <begin position="52"/>
        <end position="80"/>
    </location>
</feature>
<dbReference type="SUPFAM" id="SSF52540">
    <property type="entry name" value="P-loop containing nucleoside triphosphate hydrolases"/>
    <property type="match status" value="1"/>
</dbReference>
<proteinExistence type="predicted"/>
<keyword evidence="1" id="KW-0547">Nucleotide-binding</keyword>
<evidence type="ECO:0000256" key="2">
    <source>
        <dbReference type="SAM" id="MobiDB-lite"/>
    </source>
</evidence>
<feature type="compositionally biased region" description="Low complexity" evidence="2">
    <location>
        <begin position="59"/>
        <end position="71"/>
    </location>
</feature>
<dbReference type="Pfam" id="PF00071">
    <property type="entry name" value="Ras"/>
    <property type="match status" value="1"/>
</dbReference>
<dbReference type="InterPro" id="IPR027417">
    <property type="entry name" value="P-loop_NTPase"/>
</dbReference>
<dbReference type="PRINTS" id="PR00449">
    <property type="entry name" value="RASTRNSFRMNG"/>
</dbReference>
<feature type="non-terminal residue" evidence="3">
    <location>
        <position position="1"/>
    </location>
</feature>
<dbReference type="GO" id="GO:0003924">
    <property type="term" value="F:GTPase activity"/>
    <property type="evidence" value="ECO:0007669"/>
    <property type="project" value="InterPro"/>
</dbReference>
<dbReference type="Gene3D" id="3.40.50.300">
    <property type="entry name" value="P-loop containing nucleotide triphosphate hydrolases"/>
    <property type="match status" value="1"/>
</dbReference>
<evidence type="ECO:0000313" key="4">
    <source>
        <dbReference type="Proteomes" id="UP000324091"/>
    </source>
</evidence>